<accession>S4XLF9</accession>
<keyword evidence="1" id="KW-1133">Transmembrane helix</keyword>
<feature type="transmembrane region" description="Helical" evidence="1">
    <location>
        <begin position="217"/>
        <end position="235"/>
    </location>
</feature>
<dbReference type="eggNOG" id="COG1835">
    <property type="taxonomic scope" value="Bacteria"/>
</dbReference>
<sequence>MTTTLRERPRHAAWPWIPWLPLAGTVIAAAVLLLLDPPMRDLQAALARESAHRSGVGVTYWFDWFGGVAPGSYSLIVPSLTSWVGSMNLLCLATVLVAALAYPVSRSAAHPTLLTWAVALAAVLNMFSGRVTFATGAAIAMVGVWWFRRRRRGAGAAMLLLSGLASPLVPAFAGMIILPFVLARGYRTTTMWWAFGGAALGVGVPYALFGAPGSQPYPWTSFLWYLIIGIGAVAAMDNPTSSTAAPARWIAPISMVVATVLFIIPTGVGSNLGRFFLFVLPCVVLYWSLKSPKVLALLLSPALVYALFYALYDQVTVNDGPEPTTLYAPLTEHLDDLVTDGRVDNHRVELIDTGTHAGSYLVTESVPLARGWENQSDMLYNPVFFEKDALDADSYLDWLSDNAVAYVAVAAEPILQQRREAELIGTGLPYLTEVWGNDDWTLYRVTDPVPIVAEPLRLVATTPSEMTVDVPDEAVGTDHLIRIRPNRYLTATLVPDGKAATSTSPTTSPAPIVDPVTACLVATDDNWTMARFDEPGRYIISGQFSVEGILEPLSGSCADQLPEPTETR</sequence>
<feature type="transmembrane region" description="Helical" evidence="1">
    <location>
        <begin position="16"/>
        <end position="35"/>
    </location>
</feature>
<feature type="transmembrane region" description="Helical" evidence="1">
    <location>
        <begin position="190"/>
        <end position="211"/>
    </location>
</feature>
<protein>
    <submittedName>
        <fullName evidence="2">Uncharacterized protein</fullName>
    </submittedName>
</protein>
<reference evidence="2 3" key="1">
    <citation type="submission" date="2012-06" db="EMBL/GenBank/DDBJ databases">
        <title>Complete genome sequence of Corynebacterium terpenotabidum Y-11 (=DSM 44721).</title>
        <authorList>
            <person name="Ruckert C."/>
            <person name="Albersmeier A."/>
            <person name="Al-Dilaimi A."/>
            <person name="Szczepanowski R."/>
            <person name="Kalinowski J."/>
        </authorList>
    </citation>
    <scope>NUCLEOTIDE SEQUENCE [LARGE SCALE GENOMIC DNA]</scope>
    <source>
        <strain evidence="2 3">Y-11</strain>
    </source>
</reference>
<proteinExistence type="predicted"/>
<organism evidence="2 3">
    <name type="scientific">Corynebacterium terpenotabidum Y-11</name>
    <dbReference type="NCBI Taxonomy" id="1200352"/>
    <lineage>
        <taxon>Bacteria</taxon>
        <taxon>Bacillati</taxon>
        <taxon>Actinomycetota</taxon>
        <taxon>Actinomycetes</taxon>
        <taxon>Mycobacteriales</taxon>
        <taxon>Corynebacteriaceae</taxon>
        <taxon>Corynebacterium</taxon>
    </lineage>
</organism>
<gene>
    <name evidence="2" type="ORF">A606_08935</name>
</gene>
<evidence type="ECO:0000313" key="2">
    <source>
        <dbReference type="EMBL" id="AGP31428.1"/>
    </source>
</evidence>
<dbReference type="Proteomes" id="UP000014809">
    <property type="component" value="Chromosome"/>
</dbReference>
<feature type="transmembrane region" description="Helical" evidence="1">
    <location>
        <begin position="56"/>
        <end position="76"/>
    </location>
</feature>
<evidence type="ECO:0000313" key="3">
    <source>
        <dbReference type="Proteomes" id="UP000014809"/>
    </source>
</evidence>
<keyword evidence="3" id="KW-1185">Reference proteome</keyword>
<feature type="transmembrane region" description="Helical" evidence="1">
    <location>
        <begin position="294"/>
        <end position="312"/>
    </location>
</feature>
<dbReference type="STRING" id="1200352.A606_08935"/>
<evidence type="ECO:0000256" key="1">
    <source>
        <dbReference type="SAM" id="Phobius"/>
    </source>
</evidence>
<feature type="transmembrane region" description="Helical" evidence="1">
    <location>
        <begin position="82"/>
        <end position="102"/>
    </location>
</feature>
<name>S4XLF9_9CORY</name>
<dbReference type="KEGG" id="cter:A606_08935"/>
<feature type="transmembrane region" description="Helical" evidence="1">
    <location>
        <begin position="159"/>
        <end position="183"/>
    </location>
</feature>
<feature type="transmembrane region" description="Helical" evidence="1">
    <location>
        <begin position="247"/>
        <end position="266"/>
    </location>
</feature>
<keyword evidence="1" id="KW-0472">Membrane</keyword>
<dbReference type="AlphaFoldDB" id="S4XLF9"/>
<keyword evidence="1" id="KW-0812">Transmembrane</keyword>
<dbReference type="RefSeq" id="WP_020441784.1">
    <property type="nucleotide sequence ID" value="NC_021663.1"/>
</dbReference>
<dbReference type="EMBL" id="CP003696">
    <property type="protein sequence ID" value="AGP31428.1"/>
    <property type="molecule type" value="Genomic_DNA"/>
</dbReference>
<dbReference type="HOGENOM" id="CLU_521496_0_0_11"/>
<dbReference type="PATRIC" id="fig|1200352.3.peg.1817"/>
<feature type="transmembrane region" description="Helical" evidence="1">
    <location>
        <begin position="114"/>
        <end position="147"/>
    </location>
</feature>